<evidence type="ECO:0000313" key="2">
    <source>
        <dbReference type="EMBL" id="GMN63084.1"/>
    </source>
</evidence>
<sequence length="96" mass="10888">MERPLAIQSRLASVSGDPPEFALSTRRGNQLPITGEFAPLVARKIANRQSPRRSRTSNRRGDQQCLWSSFHHRRRIVTPVEANARRGWEGRGRTGI</sequence>
<protein>
    <submittedName>
        <fullName evidence="2">Uncharacterized protein</fullName>
    </submittedName>
</protein>
<evidence type="ECO:0000256" key="1">
    <source>
        <dbReference type="SAM" id="MobiDB-lite"/>
    </source>
</evidence>
<keyword evidence="3" id="KW-1185">Reference proteome</keyword>
<dbReference type="EMBL" id="BTGU01000141">
    <property type="protein sequence ID" value="GMN63084.1"/>
    <property type="molecule type" value="Genomic_DNA"/>
</dbReference>
<evidence type="ECO:0000313" key="3">
    <source>
        <dbReference type="Proteomes" id="UP001187192"/>
    </source>
</evidence>
<proteinExistence type="predicted"/>
<dbReference type="AlphaFoldDB" id="A0AA88DWH3"/>
<organism evidence="2 3">
    <name type="scientific">Ficus carica</name>
    <name type="common">Common fig</name>
    <dbReference type="NCBI Taxonomy" id="3494"/>
    <lineage>
        <taxon>Eukaryota</taxon>
        <taxon>Viridiplantae</taxon>
        <taxon>Streptophyta</taxon>
        <taxon>Embryophyta</taxon>
        <taxon>Tracheophyta</taxon>
        <taxon>Spermatophyta</taxon>
        <taxon>Magnoliopsida</taxon>
        <taxon>eudicotyledons</taxon>
        <taxon>Gunneridae</taxon>
        <taxon>Pentapetalae</taxon>
        <taxon>rosids</taxon>
        <taxon>fabids</taxon>
        <taxon>Rosales</taxon>
        <taxon>Moraceae</taxon>
        <taxon>Ficeae</taxon>
        <taxon>Ficus</taxon>
    </lineage>
</organism>
<feature type="region of interest" description="Disordered" evidence="1">
    <location>
        <begin position="1"/>
        <end position="28"/>
    </location>
</feature>
<accession>A0AA88DWH3</accession>
<reference evidence="2" key="1">
    <citation type="submission" date="2023-07" db="EMBL/GenBank/DDBJ databases">
        <title>draft genome sequence of fig (Ficus carica).</title>
        <authorList>
            <person name="Takahashi T."/>
            <person name="Nishimura K."/>
        </authorList>
    </citation>
    <scope>NUCLEOTIDE SEQUENCE</scope>
</reference>
<dbReference type="Proteomes" id="UP001187192">
    <property type="component" value="Unassembled WGS sequence"/>
</dbReference>
<comment type="caution">
    <text evidence="2">The sequence shown here is derived from an EMBL/GenBank/DDBJ whole genome shotgun (WGS) entry which is preliminary data.</text>
</comment>
<name>A0AA88DWH3_FICCA</name>
<gene>
    <name evidence="2" type="ORF">TIFTF001_032169</name>
</gene>